<dbReference type="Gene3D" id="3.90.550.20">
    <property type="match status" value="1"/>
</dbReference>
<dbReference type="InterPro" id="IPR044789">
    <property type="entry name" value="Put_A1-4-GlycosylTfrase_plant"/>
</dbReference>
<reference evidence="3" key="1">
    <citation type="submission" date="2024-03" db="EMBL/GenBank/DDBJ databases">
        <title>WGS assembly of Saponaria officinalis var. Norfolk2.</title>
        <authorList>
            <person name="Jenkins J."/>
            <person name="Shu S."/>
            <person name="Grimwood J."/>
            <person name="Barry K."/>
            <person name="Goodstein D."/>
            <person name="Schmutz J."/>
            <person name="Leebens-Mack J."/>
            <person name="Osbourn A."/>
        </authorList>
    </citation>
    <scope>NUCLEOTIDE SEQUENCE [LARGE SCALE GENOMIC DNA]</scope>
    <source>
        <strain evidence="3">JIC</strain>
    </source>
</reference>
<dbReference type="PANTHER" id="PTHR46781">
    <property type="entry name" value="ALPHA 1,4-GLYCOSYLTRANSFERASE FAMILY PROTEIN"/>
    <property type="match status" value="1"/>
</dbReference>
<dbReference type="PANTHER" id="PTHR46781:SF2">
    <property type="entry name" value="ALPHA 1,4-GLYCOSYLTRANSFERASE FAMILY PROTEIN"/>
    <property type="match status" value="1"/>
</dbReference>
<dbReference type="Pfam" id="PF04488">
    <property type="entry name" value="Gly_transf_sug"/>
    <property type="match status" value="1"/>
</dbReference>
<organism evidence="3 4">
    <name type="scientific">Saponaria officinalis</name>
    <name type="common">Common soapwort</name>
    <name type="synonym">Lychnis saponaria</name>
    <dbReference type="NCBI Taxonomy" id="3572"/>
    <lineage>
        <taxon>Eukaryota</taxon>
        <taxon>Viridiplantae</taxon>
        <taxon>Streptophyta</taxon>
        <taxon>Embryophyta</taxon>
        <taxon>Tracheophyta</taxon>
        <taxon>Spermatophyta</taxon>
        <taxon>Magnoliopsida</taxon>
        <taxon>eudicotyledons</taxon>
        <taxon>Gunneridae</taxon>
        <taxon>Pentapetalae</taxon>
        <taxon>Caryophyllales</taxon>
        <taxon>Caryophyllaceae</taxon>
        <taxon>Caryophylleae</taxon>
        <taxon>Saponaria</taxon>
    </lineage>
</organism>
<name>A0AAW1ILD1_SAPOF</name>
<evidence type="ECO:0000259" key="2">
    <source>
        <dbReference type="Pfam" id="PF04572"/>
    </source>
</evidence>
<accession>A0AAW1ILD1</accession>
<dbReference type="InterPro" id="IPR007577">
    <property type="entry name" value="GlycoTrfase_DXD_sugar-bd_CS"/>
</dbReference>
<feature type="transmembrane region" description="Helical" evidence="1">
    <location>
        <begin position="12"/>
        <end position="33"/>
    </location>
</feature>
<dbReference type="SUPFAM" id="SSF53448">
    <property type="entry name" value="Nucleotide-diphospho-sugar transferases"/>
    <property type="match status" value="1"/>
</dbReference>
<dbReference type="Proteomes" id="UP001443914">
    <property type="component" value="Unassembled WGS sequence"/>
</dbReference>
<dbReference type="InterPro" id="IPR029044">
    <property type="entry name" value="Nucleotide-diphossugar_trans"/>
</dbReference>
<evidence type="ECO:0000313" key="3">
    <source>
        <dbReference type="EMBL" id="KAK9690550.1"/>
    </source>
</evidence>
<gene>
    <name evidence="3" type="ORF">RND81_09G136800</name>
</gene>
<dbReference type="Pfam" id="PF04572">
    <property type="entry name" value="Gb3_synth"/>
    <property type="match status" value="1"/>
</dbReference>
<dbReference type="InterPro" id="IPR007652">
    <property type="entry name" value="A1-4-GlycosylTfrase_dom"/>
</dbReference>
<keyword evidence="1" id="KW-1133">Transmembrane helix</keyword>
<proteinExistence type="predicted"/>
<feature type="domain" description="Alpha 1,4-glycosyltransferase" evidence="2">
    <location>
        <begin position="372"/>
        <end position="494"/>
    </location>
</feature>
<evidence type="ECO:0000313" key="4">
    <source>
        <dbReference type="Proteomes" id="UP001443914"/>
    </source>
</evidence>
<comment type="caution">
    <text evidence="3">The sequence shown here is derived from an EMBL/GenBank/DDBJ whole genome shotgun (WGS) entry which is preliminary data.</text>
</comment>
<dbReference type="EMBL" id="JBDFQZ010000009">
    <property type="protein sequence ID" value="KAK9690550.1"/>
    <property type="molecule type" value="Genomic_DNA"/>
</dbReference>
<protein>
    <recommendedName>
        <fullName evidence="2">Alpha 1,4-glycosyltransferase domain-containing protein</fullName>
    </recommendedName>
</protein>
<dbReference type="AlphaFoldDB" id="A0AAW1ILD1"/>
<keyword evidence="4" id="KW-1185">Reference proteome</keyword>
<keyword evidence="1" id="KW-0812">Transmembrane</keyword>
<evidence type="ECO:0000256" key="1">
    <source>
        <dbReference type="SAM" id="Phobius"/>
    </source>
</evidence>
<sequence>MLKRKFFIPSTFTSICCFCSLLFATLFFSFVYLHPRVTNNNYITTLNINTLKTRVISSSSKGVASDTVIDDFSKKADVNLTAPANNNDDVLRVQVLDSAVIELGLNSSSNDKVILNEKISNVTTTTNEEDVDEDEDYDLIPSLDVLSNPPWNCTREERIIWLKNKLDESKILKSTMKTRNFQKKIHAFLYKQGNITTAPPTTTVTANISDNNVTNCKVRVFLTWISPASLFGKRELLALESILKTHPDGCVMILSRTMDSKPGRSLLQPLIDLGYRILPIAPDFQYLFDKTPAQNWLDRLQAGEVDPGMVPITQNLSNLLRMVLLYKYGGVYLDTDIILLKSVSGLKNSIGIQSTDDKTRIWRTLNNAVLIFDKEHPLVWEFMVEFATTFDGFKWGFNGPYLTTRVVSKFVNNSLFQFNFMSPMAFYPIDWIRIPRLFEKPYKNGTTWAKVKFDEIDGQSYGIHLWNKQTRSLKIEKLSAMGRLISEHCIICQDVYDS</sequence>
<keyword evidence="1" id="KW-0472">Membrane</keyword>